<dbReference type="Gene3D" id="2.40.30.160">
    <property type="match status" value="1"/>
</dbReference>
<proteinExistence type="predicted"/>
<protein>
    <submittedName>
        <fullName evidence="1">Folate-binding protein</fullName>
    </submittedName>
</protein>
<evidence type="ECO:0000313" key="1">
    <source>
        <dbReference type="EMBL" id="MES0873582.1"/>
    </source>
</evidence>
<dbReference type="InterPro" id="IPR045179">
    <property type="entry name" value="YgfZ/GcvT"/>
</dbReference>
<dbReference type="SUPFAM" id="SSF103025">
    <property type="entry name" value="Folate-binding domain"/>
    <property type="match status" value="1"/>
</dbReference>
<reference evidence="1 2" key="1">
    <citation type="submission" date="2024-06" db="EMBL/GenBank/DDBJ databases">
        <authorList>
            <person name="Li Z."/>
            <person name="Jiang Y."/>
        </authorList>
    </citation>
    <scope>NUCLEOTIDE SEQUENCE [LARGE SCALE GENOMIC DNA]</scope>
    <source>
        <strain evidence="1 2">HSW-8</strain>
    </source>
</reference>
<accession>A0ABV2A8K0</accession>
<gene>
    <name evidence="1" type="ORF">ABSH63_06140</name>
</gene>
<evidence type="ECO:0000313" key="2">
    <source>
        <dbReference type="Proteomes" id="UP001465331"/>
    </source>
</evidence>
<dbReference type="EMBL" id="JBEPIJ010000005">
    <property type="protein sequence ID" value="MES0873582.1"/>
    <property type="molecule type" value="Genomic_DNA"/>
</dbReference>
<keyword evidence="2" id="KW-1185">Reference proteome</keyword>
<dbReference type="RefSeq" id="WP_352888346.1">
    <property type="nucleotide sequence ID" value="NZ_JBEPIJ010000005.1"/>
</dbReference>
<sequence>MKDCIPAQLDELVYATVRGADGTSFLQGQLSSDLRLLDDMRAQISSYNSAKGRMLAVLHLMRRDDAIVLELHRDIAAPTCKRLRMFVLRAKVTIEEDGGLCAFGLIGADAAARLAALGLPVPDAPLDCTHDAPRGITIVRRLGALARYSIHGTSEALAPLLAAVGPLQDYTHWRRADIEAGVPTVYPATADHFIPQTANLDRLGGIGFDKGCYTGQEIIARVHYLGQVKRRLFVARMQGSPPAPGSEVRSADGASVGEIVDAVVDAEGAGSLASLVLQLGHANDALRLADGRTVHLVGPAAPPDAV</sequence>
<dbReference type="NCBIfam" id="TIGR03317">
    <property type="entry name" value="ygfZ_signature"/>
    <property type="match status" value="1"/>
</dbReference>
<dbReference type="PANTHER" id="PTHR22602">
    <property type="entry name" value="TRANSFERASE CAF17, MITOCHONDRIAL-RELATED"/>
    <property type="match status" value="1"/>
</dbReference>
<name>A0ABV2A8K0_9GAMM</name>
<organism evidence="1 2">
    <name type="scientific">Sinimarinibacterium thermocellulolyticum</name>
    <dbReference type="NCBI Taxonomy" id="3170016"/>
    <lineage>
        <taxon>Bacteria</taxon>
        <taxon>Pseudomonadati</taxon>
        <taxon>Pseudomonadota</taxon>
        <taxon>Gammaproteobacteria</taxon>
        <taxon>Nevskiales</taxon>
        <taxon>Nevskiaceae</taxon>
        <taxon>Sinimarinibacterium</taxon>
    </lineage>
</organism>
<dbReference type="Proteomes" id="UP001465331">
    <property type="component" value="Unassembled WGS sequence"/>
</dbReference>
<dbReference type="InterPro" id="IPR017703">
    <property type="entry name" value="YgfZ/GCV_T_CS"/>
</dbReference>
<dbReference type="PANTHER" id="PTHR22602:SF0">
    <property type="entry name" value="TRANSFERASE CAF17, MITOCHONDRIAL-RELATED"/>
    <property type="match status" value="1"/>
</dbReference>
<comment type="caution">
    <text evidence="1">The sequence shown here is derived from an EMBL/GenBank/DDBJ whole genome shotgun (WGS) entry which is preliminary data.</text>
</comment>
<dbReference type="Gene3D" id="3.30.70.1630">
    <property type="match status" value="1"/>
</dbReference>
<dbReference type="Gene3D" id="3.30.70.1400">
    <property type="entry name" value="Aminomethyltransferase beta-barrel domains"/>
    <property type="match status" value="1"/>
</dbReference>